<evidence type="ECO:0000313" key="7">
    <source>
        <dbReference type="EMBL" id="KAH7528068.1"/>
    </source>
</evidence>
<keyword evidence="4" id="KW-0521">NADP</keyword>
<proteinExistence type="inferred from homology"/>
<evidence type="ECO:0000256" key="2">
    <source>
        <dbReference type="ARBA" id="ARBA00022630"/>
    </source>
</evidence>
<dbReference type="PANTHER" id="PTHR23023">
    <property type="entry name" value="DIMETHYLANILINE MONOOXYGENASE"/>
    <property type="match status" value="1"/>
</dbReference>
<accession>A0A978VCH9</accession>
<keyword evidence="6" id="KW-0503">Monooxygenase</keyword>
<evidence type="ECO:0000256" key="3">
    <source>
        <dbReference type="ARBA" id="ARBA00022827"/>
    </source>
</evidence>
<dbReference type="GO" id="GO:0050661">
    <property type="term" value="F:NADP binding"/>
    <property type="evidence" value="ECO:0007669"/>
    <property type="project" value="InterPro"/>
</dbReference>
<keyword evidence="5 6" id="KW-0560">Oxidoreductase</keyword>
<dbReference type="PRINTS" id="PR00370">
    <property type="entry name" value="FMOXYGENASE"/>
</dbReference>
<evidence type="ECO:0000256" key="6">
    <source>
        <dbReference type="RuleBase" id="RU361177"/>
    </source>
</evidence>
<keyword evidence="3 6" id="KW-0274">FAD</keyword>
<evidence type="ECO:0000256" key="5">
    <source>
        <dbReference type="ARBA" id="ARBA00023002"/>
    </source>
</evidence>
<dbReference type="InterPro" id="IPR000960">
    <property type="entry name" value="Flavin_mOase"/>
</dbReference>
<protein>
    <recommendedName>
        <fullName evidence="6">Flavin-containing monooxygenase</fullName>
        <ecNumber evidence="6">1.-.-.-</ecNumber>
    </recommendedName>
</protein>
<gene>
    <name evidence="7" type="ORF">FEM48_Zijuj05G0032400</name>
</gene>
<dbReference type="SUPFAM" id="SSF51905">
    <property type="entry name" value="FAD/NAD(P)-binding domain"/>
    <property type="match status" value="3"/>
</dbReference>
<reference evidence="7" key="1">
    <citation type="journal article" date="2021" name="Front. Plant Sci.">
        <title>Chromosome-Scale Genome Assembly for Chinese Sour Jujube and Insights Into Its Genome Evolution and Domestication Signature.</title>
        <authorList>
            <person name="Shen L.-Y."/>
            <person name="Luo H."/>
            <person name="Wang X.-L."/>
            <person name="Wang X.-M."/>
            <person name="Qiu X.-J."/>
            <person name="Liu H."/>
            <person name="Zhou S.-S."/>
            <person name="Jia K.-H."/>
            <person name="Nie S."/>
            <person name="Bao Y.-T."/>
            <person name="Zhang R.-G."/>
            <person name="Yun Q.-Z."/>
            <person name="Chai Y.-H."/>
            <person name="Lu J.-Y."/>
            <person name="Li Y."/>
            <person name="Zhao S.-W."/>
            <person name="Mao J.-F."/>
            <person name="Jia S.-G."/>
            <person name="Mao Y.-M."/>
        </authorList>
    </citation>
    <scope>NUCLEOTIDE SEQUENCE</scope>
    <source>
        <strain evidence="7">AT0</strain>
        <tissue evidence="7">Leaf</tissue>
    </source>
</reference>
<dbReference type="Pfam" id="PF00743">
    <property type="entry name" value="FMO-like"/>
    <property type="match status" value="3"/>
</dbReference>
<dbReference type="Gene3D" id="3.50.50.60">
    <property type="entry name" value="FAD/NAD(P)-binding domain"/>
    <property type="match status" value="3"/>
</dbReference>
<dbReference type="InterPro" id="IPR020946">
    <property type="entry name" value="Flavin_mOase-like"/>
</dbReference>
<dbReference type="AlphaFoldDB" id="A0A978VCH9"/>
<evidence type="ECO:0000256" key="1">
    <source>
        <dbReference type="ARBA" id="ARBA00009183"/>
    </source>
</evidence>
<dbReference type="Proteomes" id="UP000813462">
    <property type="component" value="Unassembled WGS sequence"/>
</dbReference>
<sequence length="634" mass="73011">MSRSVKAAVIGAGVAGLCAARELRREGHRVVIFEKADRIGGMWIYDPRVESDPLGIDPNRETVHSSLYRSLRTNLPRQLMSFLDYPFAKRENGDQRAFPYHEEVLWFLNKFADDFGLVELVRFNSEVVRVERVEEKEDEWSVEWRTSGSESVSQEVFEAVIVCTGHQSEPELTSVVGTRMVLLFCSARLHPISNLTTVVIIGYGPSGYEISRDIATEAKQIKHVCEDGKVVFQDGSFVYADTILYCTGYKYHCPFLETNGIVTVEENRVGPLFKHVFPPRLAPWLSFIGIPYQQDTAFPVMDLQSKWVAQVLSGKVLLPSEEEMTVSTEELYRQMEEKGLRKRYTHAIYPNGIEYFNWILGQIGLPPEDWRGKLFLEIIENAIAMNYGYRDEWDEAYWESVIKETLRVPKCFTHIRNQEEMLWFLNKFADDFGLVELVRFNSEVVRVEQIEERDKEWSVEWRTRGCDSVSREVFESVVVCTGHQSVPQLPAVAGGKVVFQDGSFVYADTILYSTGHKYHYPFLETNGIVTVEHVFPPRLAPRLSSIGIPDKDVSFLLRDLQSKWVAQVLSGKHKCYLIGLPPQEWRGNMFVEIVKKRVVSMNDGYRDEWGEAYWDSFIKESLQALEKEDDAKYQ</sequence>
<evidence type="ECO:0000256" key="4">
    <source>
        <dbReference type="ARBA" id="ARBA00022857"/>
    </source>
</evidence>
<dbReference type="InterPro" id="IPR036188">
    <property type="entry name" value="FAD/NAD-bd_sf"/>
</dbReference>
<comment type="caution">
    <text evidence="7">The sequence shown here is derived from an EMBL/GenBank/DDBJ whole genome shotgun (WGS) entry which is preliminary data.</text>
</comment>
<dbReference type="EC" id="1.-.-.-" evidence="6"/>
<keyword evidence="2 6" id="KW-0285">Flavoprotein</keyword>
<evidence type="ECO:0000313" key="8">
    <source>
        <dbReference type="Proteomes" id="UP000813462"/>
    </source>
</evidence>
<dbReference type="GO" id="GO:0004499">
    <property type="term" value="F:N,N-dimethylaniline monooxygenase activity"/>
    <property type="evidence" value="ECO:0007669"/>
    <property type="project" value="InterPro"/>
</dbReference>
<comment type="similarity">
    <text evidence="1 6">Belongs to the FMO family.</text>
</comment>
<dbReference type="GO" id="GO:0050660">
    <property type="term" value="F:flavin adenine dinucleotide binding"/>
    <property type="evidence" value="ECO:0007669"/>
    <property type="project" value="InterPro"/>
</dbReference>
<dbReference type="InterPro" id="IPR050346">
    <property type="entry name" value="FMO-like"/>
</dbReference>
<dbReference type="EMBL" id="JAEACU010000005">
    <property type="protein sequence ID" value="KAH7528068.1"/>
    <property type="molecule type" value="Genomic_DNA"/>
</dbReference>
<organism evidence="7 8">
    <name type="scientific">Ziziphus jujuba var. spinosa</name>
    <dbReference type="NCBI Taxonomy" id="714518"/>
    <lineage>
        <taxon>Eukaryota</taxon>
        <taxon>Viridiplantae</taxon>
        <taxon>Streptophyta</taxon>
        <taxon>Embryophyta</taxon>
        <taxon>Tracheophyta</taxon>
        <taxon>Spermatophyta</taxon>
        <taxon>Magnoliopsida</taxon>
        <taxon>eudicotyledons</taxon>
        <taxon>Gunneridae</taxon>
        <taxon>Pentapetalae</taxon>
        <taxon>rosids</taxon>
        <taxon>fabids</taxon>
        <taxon>Rosales</taxon>
        <taxon>Rhamnaceae</taxon>
        <taxon>Paliureae</taxon>
        <taxon>Ziziphus</taxon>
    </lineage>
</organism>
<name>A0A978VCH9_ZIZJJ</name>
<comment type="cofactor">
    <cofactor evidence="6">
        <name>FAD</name>
        <dbReference type="ChEBI" id="CHEBI:57692"/>
    </cofactor>
</comment>